<evidence type="ECO:0000256" key="1">
    <source>
        <dbReference type="SAM" id="MobiDB-lite"/>
    </source>
</evidence>
<feature type="region of interest" description="Disordered" evidence="1">
    <location>
        <begin position="1"/>
        <end position="20"/>
    </location>
</feature>
<protein>
    <submittedName>
        <fullName evidence="2">Uncharacterized protein</fullName>
    </submittedName>
</protein>
<evidence type="ECO:0000313" key="3">
    <source>
        <dbReference type="Proteomes" id="UP001162483"/>
    </source>
</evidence>
<comment type="caution">
    <text evidence="2">The sequence shown here is derived from an EMBL/GenBank/DDBJ whole genome shotgun (WGS) entry which is preliminary data.</text>
</comment>
<accession>A0ABN9B444</accession>
<keyword evidence="3" id="KW-1185">Reference proteome</keyword>
<evidence type="ECO:0000313" key="2">
    <source>
        <dbReference type="EMBL" id="CAI9542347.1"/>
    </source>
</evidence>
<sequence length="56" mass="6127">MRHGGPGPSTPLRISEKGPMADWGPLAQLWDPVICQNPINKKMEPPAVLRRPKVGT</sequence>
<dbReference type="Proteomes" id="UP001162483">
    <property type="component" value="Unassembled WGS sequence"/>
</dbReference>
<gene>
    <name evidence="2" type="ORF">SPARVUS_LOCUS2084825</name>
</gene>
<reference evidence="2" key="1">
    <citation type="submission" date="2023-05" db="EMBL/GenBank/DDBJ databases">
        <authorList>
            <person name="Stuckert A."/>
        </authorList>
    </citation>
    <scope>NUCLEOTIDE SEQUENCE</scope>
</reference>
<feature type="non-terminal residue" evidence="2">
    <location>
        <position position="56"/>
    </location>
</feature>
<proteinExistence type="predicted"/>
<organism evidence="2 3">
    <name type="scientific">Staurois parvus</name>
    <dbReference type="NCBI Taxonomy" id="386267"/>
    <lineage>
        <taxon>Eukaryota</taxon>
        <taxon>Metazoa</taxon>
        <taxon>Chordata</taxon>
        <taxon>Craniata</taxon>
        <taxon>Vertebrata</taxon>
        <taxon>Euteleostomi</taxon>
        <taxon>Amphibia</taxon>
        <taxon>Batrachia</taxon>
        <taxon>Anura</taxon>
        <taxon>Neobatrachia</taxon>
        <taxon>Ranoidea</taxon>
        <taxon>Ranidae</taxon>
        <taxon>Staurois</taxon>
    </lineage>
</organism>
<name>A0ABN9B444_9NEOB</name>
<dbReference type="EMBL" id="CATNWA010002193">
    <property type="protein sequence ID" value="CAI9542347.1"/>
    <property type="molecule type" value="Genomic_DNA"/>
</dbReference>